<protein>
    <submittedName>
        <fullName evidence="2">Uncharacterized protein</fullName>
    </submittedName>
</protein>
<dbReference type="Proteomes" id="UP000324897">
    <property type="component" value="Chromosome 2"/>
</dbReference>
<name>A0A5J9UML1_9POAL</name>
<evidence type="ECO:0000313" key="2">
    <source>
        <dbReference type="EMBL" id="TVU25049.1"/>
    </source>
</evidence>
<dbReference type="Gramene" id="TVU25049">
    <property type="protein sequence ID" value="TVU25049"/>
    <property type="gene ID" value="EJB05_27525"/>
</dbReference>
<sequence>KGIPLRHYLRYCVALSPPSFRLLLLGSRSAITDWGLRWPRPLGAGKCVRSASCSHGLYIRPYCSGEDLDVVVWSALKFACSIKICSTYLTENSGTKHNPRRPTDEGLKSQR</sequence>
<evidence type="ECO:0000256" key="1">
    <source>
        <dbReference type="SAM" id="MobiDB-lite"/>
    </source>
</evidence>
<feature type="compositionally biased region" description="Basic and acidic residues" evidence="1">
    <location>
        <begin position="101"/>
        <end position="111"/>
    </location>
</feature>
<feature type="region of interest" description="Disordered" evidence="1">
    <location>
        <begin position="91"/>
        <end position="111"/>
    </location>
</feature>
<feature type="non-terminal residue" evidence="2">
    <location>
        <position position="111"/>
    </location>
</feature>
<evidence type="ECO:0000313" key="3">
    <source>
        <dbReference type="Proteomes" id="UP000324897"/>
    </source>
</evidence>
<dbReference type="AlphaFoldDB" id="A0A5J9UML1"/>
<comment type="caution">
    <text evidence="2">The sequence shown here is derived from an EMBL/GenBank/DDBJ whole genome shotgun (WGS) entry which is preliminary data.</text>
</comment>
<keyword evidence="3" id="KW-1185">Reference proteome</keyword>
<organism evidence="2 3">
    <name type="scientific">Eragrostis curvula</name>
    <name type="common">weeping love grass</name>
    <dbReference type="NCBI Taxonomy" id="38414"/>
    <lineage>
        <taxon>Eukaryota</taxon>
        <taxon>Viridiplantae</taxon>
        <taxon>Streptophyta</taxon>
        <taxon>Embryophyta</taxon>
        <taxon>Tracheophyta</taxon>
        <taxon>Spermatophyta</taxon>
        <taxon>Magnoliopsida</taxon>
        <taxon>Liliopsida</taxon>
        <taxon>Poales</taxon>
        <taxon>Poaceae</taxon>
        <taxon>PACMAD clade</taxon>
        <taxon>Chloridoideae</taxon>
        <taxon>Eragrostideae</taxon>
        <taxon>Eragrostidinae</taxon>
        <taxon>Eragrostis</taxon>
    </lineage>
</organism>
<gene>
    <name evidence="2" type="ORF">EJB05_27525</name>
</gene>
<dbReference type="EMBL" id="RWGY01000013">
    <property type="protein sequence ID" value="TVU25049.1"/>
    <property type="molecule type" value="Genomic_DNA"/>
</dbReference>
<proteinExistence type="predicted"/>
<feature type="non-terminal residue" evidence="2">
    <location>
        <position position="1"/>
    </location>
</feature>
<reference evidence="2 3" key="1">
    <citation type="journal article" date="2019" name="Sci. Rep.">
        <title>A high-quality genome of Eragrostis curvula grass provides insights into Poaceae evolution and supports new strategies to enhance forage quality.</title>
        <authorList>
            <person name="Carballo J."/>
            <person name="Santos B.A.C.M."/>
            <person name="Zappacosta D."/>
            <person name="Garbus I."/>
            <person name="Selva J.P."/>
            <person name="Gallo C.A."/>
            <person name="Diaz A."/>
            <person name="Albertini E."/>
            <person name="Caccamo M."/>
            <person name="Echenique V."/>
        </authorList>
    </citation>
    <scope>NUCLEOTIDE SEQUENCE [LARGE SCALE GENOMIC DNA]</scope>
    <source>
        <strain evidence="3">cv. Victoria</strain>
        <tissue evidence="2">Leaf</tissue>
    </source>
</reference>
<accession>A0A5J9UML1</accession>